<evidence type="ECO:0000313" key="1">
    <source>
        <dbReference type="EMBL" id="AHG65828.1"/>
    </source>
</evidence>
<proteinExistence type="predicted"/>
<dbReference type="AlphaFoldDB" id="W0PLH2"/>
<protein>
    <submittedName>
        <fullName evidence="1">Putative transposase-like protein</fullName>
    </submittedName>
</protein>
<dbReference type="KEGG" id="amim:MIM_c37710"/>
<dbReference type="EMBL" id="CP003915">
    <property type="protein sequence ID" value="AHG65828.1"/>
    <property type="molecule type" value="Genomic_DNA"/>
</dbReference>
<sequence>MYSYAERMKAVQLYIKLGRRMNATILADERFTGADM</sequence>
<name>W0PLH2_ADVMD</name>
<evidence type="ECO:0000313" key="2">
    <source>
        <dbReference type="Proteomes" id="UP000019095"/>
    </source>
</evidence>
<reference evidence="1 2" key="1">
    <citation type="journal article" date="2014" name="Microbiology">
        <title>Unravelling the complete genome sequence of Advenella mimigardefordensis strain DPN7T and novel insights in the catabolism of the xenobiotic polythioester precursor 3,3'-dithiodipropionate.</title>
        <authorList>
            <person name="Wubbeler J.H."/>
            <person name="Hiessl S."/>
            <person name="Schuldes J."/>
            <person name="Thurmer A."/>
            <person name="Daniel R."/>
            <person name="Steinbuchel A."/>
        </authorList>
    </citation>
    <scope>NUCLEOTIDE SEQUENCE [LARGE SCALE GENOMIC DNA]</scope>
    <source>
        <strain evidence="2">DSM 17166 / LMG 22922 / DPN7</strain>
    </source>
</reference>
<dbReference type="HOGENOM" id="CLU_3354112_0_0_4"/>
<gene>
    <name evidence="1" type="ORF">MIM_c37710</name>
</gene>
<dbReference type="Proteomes" id="UP000019095">
    <property type="component" value="Chromosome"/>
</dbReference>
<keyword evidence="2" id="KW-1185">Reference proteome</keyword>
<organism evidence="1 2">
    <name type="scientific">Advenella mimigardefordensis (strain DSM 17166 / LMG 22922 / DPN7)</name>
    <dbReference type="NCBI Taxonomy" id="1247726"/>
    <lineage>
        <taxon>Bacteria</taxon>
        <taxon>Pseudomonadati</taxon>
        <taxon>Pseudomonadota</taxon>
        <taxon>Betaproteobacteria</taxon>
        <taxon>Burkholderiales</taxon>
        <taxon>Alcaligenaceae</taxon>
    </lineage>
</organism>
<accession>W0PLH2</accession>